<evidence type="ECO:0000256" key="1">
    <source>
        <dbReference type="SAM" id="MobiDB-lite"/>
    </source>
</evidence>
<dbReference type="AlphaFoldDB" id="A0A6G0I8T8"/>
<evidence type="ECO:0000313" key="3">
    <source>
        <dbReference type="Proteomes" id="UP000424527"/>
    </source>
</evidence>
<reference evidence="2 3" key="1">
    <citation type="submission" date="2019-07" db="EMBL/GenBank/DDBJ databases">
        <title>Chromosome genome assembly for large yellow croaker.</title>
        <authorList>
            <person name="Xiao S."/>
        </authorList>
    </citation>
    <scope>NUCLEOTIDE SEQUENCE [LARGE SCALE GENOMIC DNA]</scope>
    <source>
        <strain evidence="2">JMULYC20181020</strain>
        <tissue evidence="2">Muscle</tissue>
    </source>
</reference>
<proteinExistence type="predicted"/>
<sequence length="209" mass="23421">MTLKYSRDQTISKAAPPLITGRKWTPSNAVQHATSALRHSDIVGHVQLGRGDFGLISSKPTWCKASTSERRKMVVEEPQPSSERDRKSPTIPLLNHGQLAMAWDWKMLVNIGQQQIFPPELAATTLRRDLVFWSPSLNSVYITELPWENSTEEAYDLQKEAEQGMRSALGLTQGRGRSLPCIVPWAAPFKQPDNPHDWAYDTSSGLITL</sequence>
<gene>
    <name evidence="2" type="ORF">D5F01_LYC13834</name>
</gene>
<keyword evidence="3" id="KW-1185">Reference proteome</keyword>
<name>A0A6G0I8T8_LARCR</name>
<comment type="caution">
    <text evidence="2">The sequence shown here is derived from an EMBL/GenBank/DDBJ whole genome shotgun (WGS) entry which is preliminary data.</text>
</comment>
<accession>A0A6G0I8T8</accession>
<dbReference type="EMBL" id="REGW02000013">
    <property type="protein sequence ID" value="KAE8287777.1"/>
    <property type="molecule type" value="Genomic_DNA"/>
</dbReference>
<dbReference type="Proteomes" id="UP000424527">
    <property type="component" value="Unassembled WGS sequence"/>
</dbReference>
<evidence type="ECO:0000313" key="2">
    <source>
        <dbReference type="EMBL" id="KAE8287777.1"/>
    </source>
</evidence>
<protein>
    <submittedName>
        <fullName evidence="2">Uncharacterized protein</fullName>
    </submittedName>
</protein>
<feature type="region of interest" description="Disordered" evidence="1">
    <location>
        <begin position="68"/>
        <end position="91"/>
    </location>
</feature>
<organism evidence="2 3">
    <name type="scientific">Larimichthys crocea</name>
    <name type="common">Large yellow croaker</name>
    <name type="synonym">Pseudosciaena crocea</name>
    <dbReference type="NCBI Taxonomy" id="215358"/>
    <lineage>
        <taxon>Eukaryota</taxon>
        <taxon>Metazoa</taxon>
        <taxon>Chordata</taxon>
        <taxon>Craniata</taxon>
        <taxon>Vertebrata</taxon>
        <taxon>Euteleostomi</taxon>
        <taxon>Actinopterygii</taxon>
        <taxon>Neopterygii</taxon>
        <taxon>Teleostei</taxon>
        <taxon>Neoteleostei</taxon>
        <taxon>Acanthomorphata</taxon>
        <taxon>Eupercaria</taxon>
        <taxon>Sciaenidae</taxon>
        <taxon>Larimichthys</taxon>
    </lineage>
</organism>